<feature type="domain" description="Serine aminopeptidase S33" evidence="2">
    <location>
        <begin position="33"/>
        <end position="146"/>
    </location>
</feature>
<keyword evidence="1" id="KW-0812">Transmembrane</keyword>
<name>A0A5M4FDR1_9ACTN</name>
<dbReference type="InterPro" id="IPR022742">
    <property type="entry name" value="Hydrolase_4"/>
</dbReference>
<dbReference type="GO" id="GO:0016787">
    <property type="term" value="F:hydrolase activity"/>
    <property type="evidence" value="ECO:0007669"/>
    <property type="project" value="UniProtKB-KW"/>
</dbReference>
<dbReference type="Gene3D" id="3.40.50.1820">
    <property type="entry name" value="alpha/beta hydrolase"/>
    <property type="match status" value="1"/>
</dbReference>
<dbReference type="AlphaFoldDB" id="A0A5M4FDR1"/>
<dbReference type="SUPFAM" id="SSF53474">
    <property type="entry name" value="alpha/beta-Hydrolases"/>
    <property type="match status" value="1"/>
</dbReference>
<gene>
    <name evidence="3" type="ORF">ESP70_008725</name>
</gene>
<dbReference type="PIRSF" id="PIRSF037442">
    <property type="entry name" value="UCP037442_abhydr"/>
    <property type="match status" value="1"/>
</dbReference>
<comment type="caution">
    <text evidence="3">The sequence shown here is derived from an EMBL/GenBank/DDBJ whole genome shotgun (WGS) entry which is preliminary data.</text>
</comment>
<evidence type="ECO:0000313" key="4">
    <source>
        <dbReference type="Proteomes" id="UP000380867"/>
    </source>
</evidence>
<keyword evidence="4" id="KW-1185">Reference proteome</keyword>
<sequence length="291" mass="32664">MTNVIEHQLWDSFTFPADDGYELHGRWFEPNGDARGVVLIVPAMATTAAYYATFASWLRDRGFAVMTFDYRGYGESLDGPMREVTSDLVRWAHDARDALDHAHVRAEGLPVTWLGHSLGGQVLPFADHGKADRAISVASGTGYWRHNTASARRKAPLLWKVIAPAAIAVAGYFPGKRLGILGDLPPNVMRQWGRWCMQPDYLLAELPEMREQFAAVQIPMASVSFTDDELMSATSISTLDALYTAVDTTHMRYTPQQLGVDRMGHFGFFRHNQVDLWDELILPHLAERRTT</sequence>
<keyword evidence="1" id="KW-1133">Transmembrane helix</keyword>
<dbReference type="InterPro" id="IPR017208">
    <property type="entry name" value="UCP037442_abhydr"/>
</dbReference>
<evidence type="ECO:0000313" key="3">
    <source>
        <dbReference type="EMBL" id="KAA1397457.1"/>
    </source>
</evidence>
<dbReference type="EMBL" id="SDPQ02000002">
    <property type="protein sequence ID" value="KAA1397457.1"/>
    <property type="molecule type" value="Genomic_DNA"/>
</dbReference>
<evidence type="ECO:0000256" key="1">
    <source>
        <dbReference type="SAM" id="Phobius"/>
    </source>
</evidence>
<dbReference type="InterPro" id="IPR029058">
    <property type="entry name" value="AB_hydrolase_fold"/>
</dbReference>
<evidence type="ECO:0000259" key="2">
    <source>
        <dbReference type="Pfam" id="PF12146"/>
    </source>
</evidence>
<keyword evidence="3" id="KW-0378">Hydrolase</keyword>
<dbReference type="Proteomes" id="UP000380867">
    <property type="component" value="Unassembled WGS sequence"/>
</dbReference>
<dbReference type="Pfam" id="PF12146">
    <property type="entry name" value="Hydrolase_4"/>
    <property type="match status" value="1"/>
</dbReference>
<keyword evidence="1" id="KW-0472">Membrane</keyword>
<protein>
    <submittedName>
        <fullName evidence="3">Alpha/beta fold hydrolase</fullName>
    </submittedName>
</protein>
<reference evidence="3" key="1">
    <citation type="submission" date="2019-09" db="EMBL/GenBank/DDBJ databases">
        <authorList>
            <person name="Li J."/>
        </authorList>
    </citation>
    <scope>NUCLEOTIDE SEQUENCE [LARGE SCALE GENOMIC DNA]</scope>
    <source>
        <strain evidence="3">JCM 14732</strain>
    </source>
</reference>
<organism evidence="3 4">
    <name type="scientific">Aeromicrobium ginsengisoli</name>
    <dbReference type="NCBI Taxonomy" id="363867"/>
    <lineage>
        <taxon>Bacteria</taxon>
        <taxon>Bacillati</taxon>
        <taxon>Actinomycetota</taxon>
        <taxon>Actinomycetes</taxon>
        <taxon>Propionibacteriales</taxon>
        <taxon>Nocardioidaceae</taxon>
        <taxon>Aeromicrobium</taxon>
    </lineage>
</organism>
<accession>A0A5M4FDR1</accession>
<proteinExistence type="predicted"/>
<dbReference type="RefSeq" id="WP_149688908.1">
    <property type="nucleotide sequence ID" value="NZ_SDPQ02000002.1"/>
</dbReference>
<feature type="transmembrane region" description="Helical" evidence="1">
    <location>
        <begin position="37"/>
        <end position="58"/>
    </location>
</feature>
<dbReference type="OrthoDB" id="63034at2"/>